<evidence type="ECO:0000313" key="1">
    <source>
        <dbReference type="EMBL" id="MCE2596987.1"/>
    </source>
</evidence>
<dbReference type="PANTHER" id="PTHR36978">
    <property type="entry name" value="P-LOOP CONTAINING NUCLEOTIDE TRIPHOSPHATE HYDROLASE"/>
    <property type="match status" value="1"/>
</dbReference>
<dbReference type="RefSeq" id="WP_233054738.1">
    <property type="nucleotide sequence ID" value="NZ_JAIMJA010000029.1"/>
</dbReference>
<sequence>MINLKKVFIIGLPRTATTSVCLATLKMGLTTAHTAYTRRTFEQAQVLADTPIFADYAELDILYPDAKFVYLTRDLKDWIPSIRQLLLRMLTNLMREDGGFNPILKRCYKRVFSPLTLENIHDDNFLTLCYERHLAQVKAHFSNRPKDLLIINVAEPQSYHSLHDFLAPPRALDVNDGFERINMAGKVTAWKQIKHPLKVESTLGGKVETLHY</sequence>
<dbReference type="EMBL" id="JAIMJA010000029">
    <property type="protein sequence ID" value="MCE2596987.1"/>
    <property type="molecule type" value="Genomic_DNA"/>
</dbReference>
<protein>
    <submittedName>
        <fullName evidence="1">Sulfotransferase family protein</fullName>
    </submittedName>
</protein>
<dbReference type="Pfam" id="PF17784">
    <property type="entry name" value="Sulfotransfer_4"/>
    <property type="match status" value="1"/>
</dbReference>
<dbReference type="SUPFAM" id="SSF52540">
    <property type="entry name" value="P-loop containing nucleoside triphosphate hydrolases"/>
    <property type="match status" value="1"/>
</dbReference>
<gene>
    <name evidence="1" type="ORF">K6Y31_19610</name>
</gene>
<dbReference type="InterPro" id="IPR027417">
    <property type="entry name" value="P-loop_NTPase"/>
</dbReference>
<dbReference type="InterPro" id="IPR040632">
    <property type="entry name" value="Sulfotransfer_4"/>
</dbReference>
<proteinExistence type="predicted"/>
<dbReference type="Gene3D" id="3.40.50.300">
    <property type="entry name" value="P-loop containing nucleotide triphosphate hydrolases"/>
    <property type="match status" value="1"/>
</dbReference>
<accession>A0ABS8WF81</accession>
<organism evidence="1 2">
    <name type="scientific">Motilimonas cestriensis</name>
    <dbReference type="NCBI Taxonomy" id="2742685"/>
    <lineage>
        <taxon>Bacteria</taxon>
        <taxon>Pseudomonadati</taxon>
        <taxon>Pseudomonadota</taxon>
        <taxon>Gammaproteobacteria</taxon>
        <taxon>Alteromonadales</taxon>
        <taxon>Alteromonadales genera incertae sedis</taxon>
        <taxon>Motilimonas</taxon>
    </lineage>
</organism>
<keyword evidence="2" id="KW-1185">Reference proteome</keyword>
<reference evidence="1 2" key="1">
    <citation type="journal article" date="2022" name="Environ. Microbiol. Rep.">
        <title>Eco-phylogenetic analyses reveal divergent evolution of vitamin B12 metabolism in the marine bacterial family 'Psychromonadaceae'.</title>
        <authorList>
            <person name="Jin X."/>
            <person name="Yang Y."/>
            <person name="Cao H."/>
            <person name="Gao B."/>
            <person name="Zhao Z."/>
        </authorList>
    </citation>
    <scope>NUCLEOTIDE SEQUENCE [LARGE SCALE GENOMIC DNA]</scope>
    <source>
        <strain evidence="1 2">MKS20</strain>
    </source>
</reference>
<dbReference type="Proteomes" id="UP001201273">
    <property type="component" value="Unassembled WGS sequence"/>
</dbReference>
<dbReference type="PANTHER" id="PTHR36978:SF4">
    <property type="entry name" value="P-LOOP CONTAINING NUCLEOSIDE TRIPHOSPHATE HYDROLASE PROTEIN"/>
    <property type="match status" value="1"/>
</dbReference>
<comment type="caution">
    <text evidence="1">The sequence shown here is derived from an EMBL/GenBank/DDBJ whole genome shotgun (WGS) entry which is preliminary data.</text>
</comment>
<evidence type="ECO:0000313" key="2">
    <source>
        <dbReference type="Proteomes" id="UP001201273"/>
    </source>
</evidence>
<name>A0ABS8WF81_9GAMM</name>